<dbReference type="RefSeq" id="WP_203718972.1">
    <property type="nucleotide sequence ID" value="NZ_BONE01000120.1"/>
</dbReference>
<proteinExistence type="predicted"/>
<evidence type="ECO:0000313" key="3">
    <source>
        <dbReference type="Proteomes" id="UP000604117"/>
    </source>
</evidence>
<dbReference type="Proteomes" id="UP000604117">
    <property type="component" value="Unassembled WGS sequence"/>
</dbReference>
<evidence type="ECO:0000259" key="1">
    <source>
        <dbReference type="Pfam" id="PF12728"/>
    </source>
</evidence>
<feature type="domain" description="Helix-turn-helix" evidence="1">
    <location>
        <begin position="22"/>
        <end position="68"/>
    </location>
</feature>
<dbReference type="InterPro" id="IPR041657">
    <property type="entry name" value="HTH_17"/>
</dbReference>
<organism evidence="2 3">
    <name type="scientific">Asanoa siamensis</name>
    <dbReference type="NCBI Taxonomy" id="926357"/>
    <lineage>
        <taxon>Bacteria</taxon>
        <taxon>Bacillati</taxon>
        <taxon>Actinomycetota</taxon>
        <taxon>Actinomycetes</taxon>
        <taxon>Micromonosporales</taxon>
        <taxon>Micromonosporaceae</taxon>
        <taxon>Asanoa</taxon>
    </lineage>
</organism>
<accession>A0ABQ4D3M8</accession>
<sequence length="81" mass="9025">MEGQATQPLRLIPNDGQQQKAMYRIPEAMRLLSLSRSVIYEQIRAGRLRTVTQGRTRLVPAGAIAEYVALLESEASERKAA</sequence>
<evidence type="ECO:0000313" key="2">
    <source>
        <dbReference type="EMBL" id="GIF78139.1"/>
    </source>
</evidence>
<reference evidence="2 3" key="1">
    <citation type="submission" date="2021-01" db="EMBL/GenBank/DDBJ databases">
        <title>Whole genome shotgun sequence of Asanoa siamensis NBRC 107932.</title>
        <authorList>
            <person name="Komaki H."/>
            <person name="Tamura T."/>
        </authorList>
    </citation>
    <scope>NUCLEOTIDE SEQUENCE [LARGE SCALE GENOMIC DNA]</scope>
    <source>
        <strain evidence="2 3">NBRC 107932</strain>
    </source>
</reference>
<name>A0ABQ4D3M8_9ACTN</name>
<comment type="caution">
    <text evidence="2">The sequence shown here is derived from an EMBL/GenBank/DDBJ whole genome shotgun (WGS) entry which is preliminary data.</text>
</comment>
<gene>
    <name evidence="2" type="ORF">Asi02nite_76570</name>
</gene>
<protein>
    <recommendedName>
        <fullName evidence="1">Helix-turn-helix domain-containing protein</fullName>
    </recommendedName>
</protein>
<dbReference type="EMBL" id="BONE01000120">
    <property type="protein sequence ID" value="GIF78139.1"/>
    <property type="molecule type" value="Genomic_DNA"/>
</dbReference>
<keyword evidence="3" id="KW-1185">Reference proteome</keyword>
<dbReference type="Pfam" id="PF12728">
    <property type="entry name" value="HTH_17"/>
    <property type="match status" value="1"/>
</dbReference>